<evidence type="ECO:0000313" key="1">
    <source>
        <dbReference type="EMBL" id="GHO57628.1"/>
    </source>
</evidence>
<accession>A0ABQ3UXX7</accession>
<name>A0ABQ3UXX7_9CHLR</name>
<gene>
    <name evidence="1" type="ORF">KSB_61030</name>
</gene>
<comment type="caution">
    <text evidence="1">The sequence shown here is derived from an EMBL/GenBank/DDBJ whole genome shotgun (WGS) entry which is preliminary data.</text>
</comment>
<sequence>MYKIVGFVEGRADLTEGSKILLFDFIQRSGITHKQPDSRVGREFLETMKRYLCLDL</sequence>
<keyword evidence="2" id="KW-1185">Reference proteome</keyword>
<dbReference type="EMBL" id="BNJG01000002">
    <property type="protein sequence ID" value="GHO57628.1"/>
    <property type="molecule type" value="Genomic_DNA"/>
</dbReference>
<proteinExistence type="predicted"/>
<protein>
    <submittedName>
        <fullName evidence="1">Uncharacterized protein</fullName>
    </submittedName>
</protein>
<evidence type="ECO:0000313" key="2">
    <source>
        <dbReference type="Proteomes" id="UP000654345"/>
    </source>
</evidence>
<dbReference type="Proteomes" id="UP000654345">
    <property type="component" value="Unassembled WGS sequence"/>
</dbReference>
<reference evidence="1 2" key="1">
    <citation type="journal article" date="2021" name="Int. J. Syst. Evol. Microbiol.">
        <title>Reticulibacter mediterranei gen. nov., sp. nov., within the new family Reticulibacteraceae fam. nov., and Ktedonospora formicarum gen. nov., sp. nov., Ktedonobacter robiniae sp. nov., Dictyobacter formicarum sp. nov. and Dictyobacter arantiisoli sp. nov., belonging to the class Ktedonobacteria.</title>
        <authorList>
            <person name="Yabe S."/>
            <person name="Zheng Y."/>
            <person name="Wang C.M."/>
            <person name="Sakai Y."/>
            <person name="Abe K."/>
            <person name="Yokota A."/>
            <person name="Donadio S."/>
            <person name="Cavaletti L."/>
            <person name="Monciardini P."/>
        </authorList>
    </citation>
    <scope>NUCLEOTIDE SEQUENCE [LARGE SCALE GENOMIC DNA]</scope>
    <source>
        <strain evidence="1 2">SOSP1-30</strain>
    </source>
</reference>
<organism evidence="1 2">
    <name type="scientific">Ktedonobacter robiniae</name>
    <dbReference type="NCBI Taxonomy" id="2778365"/>
    <lineage>
        <taxon>Bacteria</taxon>
        <taxon>Bacillati</taxon>
        <taxon>Chloroflexota</taxon>
        <taxon>Ktedonobacteria</taxon>
        <taxon>Ktedonobacterales</taxon>
        <taxon>Ktedonobacteraceae</taxon>
        <taxon>Ktedonobacter</taxon>
    </lineage>
</organism>